<gene>
    <name evidence="3" type="ORF">CONCODRAFT_170304</name>
</gene>
<feature type="compositionally biased region" description="Polar residues" evidence="1">
    <location>
        <begin position="696"/>
        <end position="709"/>
    </location>
</feature>
<evidence type="ECO:0000256" key="1">
    <source>
        <dbReference type="SAM" id="MobiDB-lite"/>
    </source>
</evidence>
<dbReference type="STRING" id="796925.A0A137P7B5"/>
<evidence type="ECO:0000313" key="4">
    <source>
        <dbReference type="Proteomes" id="UP000070444"/>
    </source>
</evidence>
<sequence>MSTTSSASSKRDQFEREVAKNAPPLEEQNTATLDVKQLRETREGLTAAADALQKGKMPTTAQVTGAIDKMKESDLSSGIELSKSGQKVAERVDNVLDSTKNFLTEKNEGDCVQRLIHHSKLASKNLDVETPDLESETKDAQKLLKRAYSQMVLIANLIITSGEFRGLAQDVYSLVREVLAENVPGAEILPESHEVIDNKGNLNKEKFKETANILGDKATQQAYVAGGEAVQVAGEVIEPHARDAKNKNLDERNKQAGKMQGKELYEQGRAHAQDLTNEAKSIASNVAQDAQLTEEQQQQLTSRLIGILDEVQTNPEYRKAVEGFIDILGSLKVLAADAVDKTSETAGVDQAKEDDNLKLAAKNARRAVENFAGKKSLDKLINAFQNFQEKAENDQVMQRKFKEINTFLHRSLKDNKFVHQKDYPDQASQLIGEVRSHLSKNYRKPVQNVMTELTHFNNAIQEDPTTNTMIKNLESLTAELFLDDKGRPTVKYDLLNDFTKFVPVLASKMEILQIPRLEDSDEDYEYILDNITLRCSNIVPRLVHVRTDTEFNTEKERIENAVSIKMHAINASAENVAFYYKKRVALMNLEDAGIVNVTIPDEGMDIYIKLLPRIVSDNPEDVQINQKHAAFRVESVRCKVNQIKISTQHTKYQAIYSLFSRLIQSRVRKEIEENVAKGVRTFLESVDAQITGASDSNKNQAKLNAQPSAYTDKDVIDSHPEGWKSEAFTVKAE</sequence>
<feature type="domain" description="HAM1-like N-terminal" evidence="2">
    <location>
        <begin position="49"/>
        <end position="610"/>
    </location>
</feature>
<dbReference type="Gene3D" id="3.15.10.10">
    <property type="entry name" value="Bactericidal permeability-increasing protein, domain 1"/>
    <property type="match status" value="1"/>
</dbReference>
<evidence type="ECO:0000259" key="2">
    <source>
        <dbReference type="Pfam" id="PF19343"/>
    </source>
</evidence>
<feature type="compositionally biased region" description="Basic and acidic residues" evidence="1">
    <location>
        <begin position="9"/>
        <end position="19"/>
    </location>
</feature>
<dbReference type="PANTHER" id="PTHR31138:SF1">
    <property type="entry name" value="PDZ DOMAIN-CONTAINING PROTEIN"/>
    <property type="match status" value="1"/>
</dbReference>
<dbReference type="OrthoDB" id="19394at2759"/>
<name>A0A137P7B5_CONC2</name>
<evidence type="ECO:0000313" key="3">
    <source>
        <dbReference type="EMBL" id="KXN70885.1"/>
    </source>
</evidence>
<keyword evidence="4" id="KW-1185">Reference proteome</keyword>
<dbReference type="Proteomes" id="UP000070444">
    <property type="component" value="Unassembled WGS sequence"/>
</dbReference>
<dbReference type="AlphaFoldDB" id="A0A137P7B5"/>
<dbReference type="SUPFAM" id="SSF55394">
    <property type="entry name" value="Bactericidal permeability-increasing protein, BPI"/>
    <property type="match status" value="1"/>
</dbReference>
<dbReference type="OMA" id="EWRSEAY"/>
<dbReference type="EMBL" id="KQ964490">
    <property type="protein sequence ID" value="KXN70885.1"/>
    <property type="molecule type" value="Genomic_DNA"/>
</dbReference>
<dbReference type="Pfam" id="PF19343">
    <property type="entry name" value="HAM1_N"/>
    <property type="match status" value="1"/>
</dbReference>
<dbReference type="InterPro" id="IPR045967">
    <property type="entry name" value="HAM1-like_N"/>
</dbReference>
<feature type="region of interest" description="Disordered" evidence="1">
    <location>
        <begin position="696"/>
        <end position="716"/>
    </location>
</feature>
<reference evidence="3 4" key="1">
    <citation type="journal article" date="2015" name="Genome Biol. Evol.">
        <title>Phylogenomic analyses indicate that early fungi evolved digesting cell walls of algal ancestors of land plants.</title>
        <authorList>
            <person name="Chang Y."/>
            <person name="Wang S."/>
            <person name="Sekimoto S."/>
            <person name="Aerts A.L."/>
            <person name="Choi C."/>
            <person name="Clum A."/>
            <person name="LaButti K.M."/>
            <person name="Lindquist E.A."/>
            <person name="Yee Ngan C."/>
            <person name="Ohm R.A."/>
            <person name="Salamov A.A."/>
            <person name="Grigoriev I.V."/>
            <person name="Spatafora J.W."/>
            <person name="Berbee M.L."/>
        </authorList>
    </citation>
    <scope>NUCLEOTIDE SEQUENCE [LARGE SCALE GENOMIC DNA]</scope>
    <source>
        <strain evidence="3 4">NRRL 28638</strain>
    </source>
</reference>
<organism evidence="3 4">
    <name type="scientific">Conidiobolus coronatus (strain ATCC 28846 / CBS 209.66 / NRRL 28638)</name>
    <name type="common">Delacroixia coronata</name>
    <dbReference type="NCBI Taxonomy" id="796925"/>
    <lineage>
        <taxon>Eukaryota</taxon>
        <taxon>Fungi</taxon>
        <taxon>Fungi incertae sedis</taxon>
        <taxon>Zoopagomycota</taxon>
        <taxon>Entomophthoromycotina</taxon>
        <taxon>Entomophthoromycetes</taxon>
        <taxon>Entomophthorales</taxon>
        <taxon>Ancylistaceae</taxon>
        <taxon>Conidiobolus</taxon>
    </lineage>
</organism>
<dbReference type="PANTHER" id="PTHR31138">
    <property type="entry name" value="CHROMOSOME 19, WHOLE GENOME SHOTGUN SEQUENCE"/>
    <property type="match status" value="1"/>
</dbReference>
<protein>
    <recommendedName>
        <fullName evidence="2">HAM1-like N-terminal domain-containing protein</fullName>
    </recommendedName>
</protein>
<accession>A0A137P7B5</accession>
<feature type="region of interest" description="Disordered" evidence="1">
    <location>
        <begin position="1"/>
        <end position="36"/>
    </location>
</feature>
<dbReference type="GO" id="GO:0008289">
    <property type="term" value="F:lipid binding"/>
    <property type="evidence" value="ECO:0007669"/>
    <property type="project" value="InterPro"/>
</dbReference>
<dbReference type="InterPro" id="IPR017943">
    <property type="entry name" value="Bactericidal_perm-incr_a/b_dom"/>
</dbReference>
<proteinExistence type="predicted"/>